<keyword evidence="3" id="KW-1185">Reference proteome</keyword>
<accession>A0A7W9HDA4</accession>
<gene>
    <name evidence="2" type="ORF">HDA41_008128</name>
</gene>
<name>A0A7W9HDA4_9ACTN</name>
<reference evidence="2 3" key="1">
    <citation type="submission" date="2020-08" db="EMBL/GenBank/DDBJ databases">
        <title>Sequencing the genomes of 1000 actinobacteria strains.</title>
        <authorList>
            <person name="Klenk H.-P."/>
        </authorList>
    </citation>
    <scope>NUCLEOTIDE SEQUENCE [LARGE SCALE GENOMIC DNA]</scope>
    <source>
        <strain evidence="2 3">DSM 40084</strain>
    </source>
</reference>
<feature type="region of interest" description="Disordered" evidence="1">
    <location>
        <begin position="78"/>
        <end position="115"/>
    </location>
</feature>
<dbReference type="AlphaFoldDB" id="A0A7W9HDA4"/>
<evidence type="ECO:0000256" key="1">
    <source>
        <dbReference type="SAM" id="MobiDB-lite"/>
    </source>
</evidence>
<comment type="caution">
    <text evidence="2">The sequence shown here is derived from an EMBL/GenBank/DDBJ whole genome shotgun (WGS) entry which is preliminary data.</text>
</comment>
<dbReference type="EMBL" id="JACHNE010000001">
    <property type="protein sequence ID" value="MBB5800164.1"/>
    <property type="molecule type" value="Genomic_DNA"/>
</dbReference>
<evidence type="ECO:0000313" key="3">
    <source>
        <dbReference type="Proteomes" id="UP000590647"/>
    </source>
</evidence>
<feature type="region of interest" description="Disordered" evidence="1">
    <location>
        <begin position="130"/>
        <end position="161"/>
    </location>
</feature>
<protein>
    <submittedName>
        <fullName evidence="2">Uncharacterized protein</fullName>
    </submittedName>
</protein>
<feature type="region of interest" description="Disordered" evidence="1">
    <location>
        <begin position="1"/>
        <end position="21"/>
    </location>
</feature>
<feature type="compositionally biased region" description="Basic and acidic residues" evidence="1">
    <location>
        <begin position="92"/>
        <end position="108"/>
    </location>
</feature>
<proteinExistence type="predicted"/>
<sequence length="161" mass="16782">MAHRAASSSWTASAVSSSAAATSTTARPGYATCVSAICLMPGTTRRRPQKFSDPGVFTRPSRAPAICAAGARTSSWPRPCSWSSSPLARNSEGTRRSVRGDDVREGPRGPRCGVGVRGEVKVRHCSCAEGGQAGARPGVHPPAAPRPPRDVEAATCARRSR</sequence>
<organism evidence="2 3">
    <name type="scientific">Streptomyces caelestis</name>
    <dbReference type="NCBI Taxonomy" id="36816"/>
    <lineage>
        <taxon>Bacteria</taxon>
        <taxon>Bacillati</taxon>
        <taxon>Actinomycetota</taxon>
        <taxon>Actinomycetes</taxon>
        <taxon>Kitasatosporales</taxon>
        <taxon>Streptomycetaceae</taxon>
        <taxon>Streptomyces</taxon>
    </lineage>
</organism>
<dbReference type="Proteomes" id="UP000590647">
    <property type="component" value="Unassembled WGS sequence"/>
</dbReference>
<evidence type="ECO:0000313" key="2">
    <source>
        <dbReference type="EMBL" id="MBB5800164.1"/>
    </source>
</evidence>